<dbReference type="EMBL" id="KI394767">
    <property type="protein sequence ID" value="ERN00982.1"/>
    <property type="molecule type" value="Genomic_DNA"/>
</dbReference>
<dbReference type="Gramene" id="ERN00982">
    <property type="protein sequence ID" value="ERN00982"/>
    <property type="gene ID" value="AMTR_s00002p00100490"/>
</dbReference>
<dbReference type="HOGENOM" id="CLU_2963884_0_0_1"/>
<sequence>MRYQFPVVVASDGRRRDVAIAGARSVGHPDAETTMSIVLAPTFSKAEYMASRIASKRFW</sequence>
<dbReference type="AlphaFoldDB" id="W1NTS9"/>
<evidence type="ECO:0000313" key="1">
    <source>
        <dbReference type="EMBL" id="ERN00982.1"/>
    </source>
</evidence>
<gene>
    <name evidence="1" type="ORF">AMTR_s00002p00100490</name>
</gene>
<reference evidence="2" key="1">
    <citation type="journal article" date="2013" name="Science">
        <title>The Amborella genome and the evolution of flowering plants.</title>
        <authorList>
            <consortium name="Amborella Genome Project"/>
        </authorList>
    </citation>
    <scope>NUCLEOTIDE SEQUENCE [LARGE SCALE GENOMIC DNA]</scope>
</reference>
<proteinExistence type="predicted"/>
<organism evidence="1 2">
    <name type="scientific">Amborella trichopoda</name>
    <dbReference type="NCBI Taxonomy" id="13333"/>
    <lineage>
        <taxon>Eukaryota</taxon>
        <taxon>Viridiplantae</taxon>
        <taxon>Streptophyta</taxon>
        <taxon>Embryophyta</taxon>
        <taxon>Tracheophyta</taxon>
        <taxon>Spermatophyta</taxon>
        <taxon>Magnoliopsida</taxon>
        <taxon>Amborellales</taxon>
        <taxon>Amborellaceae</taxon>
        <taxon>Amborella</taxon>
    </lineage>
</organism>
<protein>
    <submittedName>
        <fullName evidence="1">Uncharacterized protein</fullName>
    </submittedName>
</protein>
<keyword evidence="2" id="KW-1185">Reference proteome</keyword>
<evidence type="ECO:0000313" key="2">
    <source>
        <dbReference type="Proteomes" id="UP000017836"/>
    </source>
</evidence>
<dbReference type="Proteomes" id="UP000017836">
    <property type="component" value="Unassembled WGS sequence"/>
</dbReference>
<accession>W1NTS9</accession>
<name>W1NTS9_AMBTC</name>